<feature type="domain" description="Solute-binding protein family 3/N-terminal" evidence="3">
    <location>
        <begin position="56"/>
        <end position="138"/>
    </location>
</feature>
<feature type="chain" id="PRO_5044493196" evidence="2">
    <location>
        <begin position="42"/>
        <end position="140"/>
    </location>
</feature>
<dbReference type="Proteomes" id="UP000192714">
    <property type="component" value="Unassembled WGS sequence"/>
</dbReference>
<dbReference type="Pfam" id="PF00497">
    <property type="entry name" value="SBP_bac_3"/>
    <property type="match status" value="1"/>
</dbReference>
<name>A0AB73MXG3_BIFAD</name>
<comment type="caution">
    <text evidence="4">The sequence shown here is derived from an EMBL/GenBank/DDBJ whole genome shotgun (WGS) entry which is preliminary data.</text>
</comment>
<keyword evidence="1 2" id="KW-0732">Signal</keyword>
<dbReference type="PANTHER" id="PTHR35936:SF17">
    <property type="entry name" value="ARGININE-BINDING EXTRACELLULAR PROTEIN ARTP"/>
    <property type="match status" value="1"/>
</dbReference>
<organism evidence="4 5">
    <name type="scientific">Bifidobacterium adolescentis</name>
    <dbReference type="NCBI Taxonomy" id="1680"/>
    <lineage>
        <taxon>Bacteria</taxon>
        <taxon>Bacillati</taxon>
        <taxon>Actinomycetota</taxon>
        <taxon>Actinomycetes</taxon>
        <taxon>Bifidobacteriales</taxon>
        <taxon>Bifidobacteriaceae</taxon>
        <taxon>Bifidobacterium</taxon>
    </lineage>
</organism>
<evidence type="ECO:0000256" key="1">
    <source>
        <dbReference type="ARBA" id="ARBA00022729"/>
    </source>
</evidence>
<gene>
    <name evidence="4" type="ORF">B5789_1344</name>
</gene>
<evidence type="ECO:0000313" key="4">
    <source>
        <dbReference type="EMBL" id="OQM57857.1"/>
    </source>
</evidence>
<dbReference type="EMBL" id="NAQF01000005">
    <property type="protein sequence ID" value="OQM57857.1"/>
    <property type="molecule type" value="Genomic_DNA"/>
</dbReference>
<dbReference type="PANTHER" id="PTHR35936">
    <property type="entry name" value="MEMBRANE-BOUND LYTIC MUREIN TRANSGLYCOSYLASE F"/>
    <property type="match status" value="1"/>
</dbReference>
<sequence length="140" mass="15212">MKSKTQDKKRLNAVGMRICALFAVLAVVFAAFMTTVPHALASETGNPASVKGKTYKIGTDTTFAPFEYRENGKMTGIDMELIRGIAKEEGFKVEIQSLGFNAALQALSSNQVDVVIAGMSITDERKASYDFSNPYFQSGI</sequence>
<dbReference type="AlphaFoldDB" id="A0AB73MXG3"/>
<accession>A0AB73MXG3</accession>
<protein>
    <submittedName>
        <fullName evidence="4">Glutamine ABC transporter permease</fullName>
    </submittedName>
</protein>
<evidence type="ECO:0000256" key="2">
    <source>
        <dbReference type="SAM" id="SignalP"/>
    </source>
</evidence>
<dbReference type="InterPro" id="IPR001638">
    <property type="entry name" value="Solute-binding_3/MltF_N"/>
</dbReference>
<dbReference type="SUPFAM" id="SSF53850">
    <property type="entry name" value="Periplasmic binding protein-like II"/>
    <property type="match status" value="1"/>
</dbReference>
<reference evidence="4 5" key="1">
    <citation type="submission" date="2017-03" db="EMBL/GenBank/DDBJ databases">
        <title>Maternal inheritance of bifidobacteria.</title>
        <authorList>
            <person name="Lugli G.A."/>
            <person name="Duranti S."/>
            <person name="Milani C."/>
            <person name="Mancabelli L."/>
        </authorList>
    </citation>
    <scope>NUCLEOTIDE SEQUENCE [LARGE SCALE GENOMIC DNA]</scope>
    <source>
        <strain evidence="4 5">1892B</strain>
    </source>
</reference>
<proteinExistence type="predicted"/>
<evidence type="ECO:0000259" key="3">
    <source>
        <dbReference type="Pfam" id="PF00497"/>
    </source>
</evidence>
<dbReference type="Gene3D" id="3.40.190.10">
    <property type="entry name" value="Periplasmic binding protein-like II"/>
    <property type="match status" value="1"/>
</dbReference>
<evidence type="ECO:0000313" key="5">
    <source>
        <dbReference type="Proteomes" id="UP000192714"/>
    </source>
</evidence>
<feature type="signal peptide" evidence="2">
    <location>
        <begin position="1"/>
        <end position="41"/>
    </location>
</feature>